<dbReference type="RefSeq" id="WP_106345944.1">
    <property type="nucleotide sequence ID" value="NZ_PVNE01000022.1"/>
</dbReference>
<name>A0A2T0LCD1_9BACL</name>
<dbReference type="AlphaFoldDB" id="A0A2T0LCD1"/>
<evidence type="ECO:0000313" key="1">
    <source>
        <dbReference type="EMBL" id="PRX39633.1"/>
    </source>
</evidence>
<comment type="caution">
    <text evidence="1">The sequence shown here is derived from an EMBL/GenBank/DDBJ whole genome shotgun (WGS) entry which is preliminary data.</text>
</comment>
<dbReference type="OrthoDB" id="2985620at2"/>
<accession>A0A2T0LCD1</accession>
<protein>
    <submittedName>
        <fullName evidence="1">Uncharacterized protein</fullName>
    </submittedName>
</protein>
<organism evidence="1 2">
    <name type="scientific">Planifilum fimeticola</name>
    <dbReference type="NCBI Taxonomy" id="201975"/>
    <lineage>
        <taxon>Bacteria</taxon>
        <taxon>Bacillati</taxon>
        <taxon>Bacillota</taxon>
        <taxon>Bacilli</taxon>
        <taxon>Bacillales</taxon>
        <taxon>Thermoactinomycetaceae</taxon>
        <taxon>Planifilum</taxon>
    </lineage>
</organism>
<evidence type="ECO:0000313" key="2">
    <source>
        <dbReference type="Proteomes" id="UP000237797"/>
    </source>
</evidence>
<keyword evidence="2" id="KW-1185">Reference proteome</keyword>
<dbReference type="Proteomes" id="UP000237797">
    <property type="component" value="Unassembled WGS sequence"/>
</dbReference>
<reference evidence="1 2" key="1">
    <citation type="submission" date="2018-03" db="EMBL/GenBank/DDBJ databases">
        <title>Genomic Encyclopedia of Archaeal and Bacterial Type Strains, Phase II (KMG-II): from individual species to whole genera.</title>
        <authorList>
            <person name="Goeker M."/>
        </authorList>
    </citation>
    <scope>NUCLEOTIDE SEQUENCE [LARGE SCALE GENOMIC DNA]</scope>
    <source>
        <strain evidence="1 2">DSM 44946</strain>
    </source>
</reference>
<dbReference type="EMBL" id="PVNE01000022">
    <property type="protein sequence ID" value="PRX39633.1"/>
    <property type="molecule type" value="Genomic_DNA"/>
</dbReference>
<gene>
    <name evidence="1" type="ORF">CLV97_12223</name>
</gene>
<sequence length="580" mass="65872">MKETHGFSAGDRRFQVKDVFRFGSNQLFQAETGDGTVVYVQEIPLRKPLPPRAASALKVDLRHVSSILDVIYEKQRVKLIHPPLRGDPLSTVVSEKAPMKPLLALEVCRKLLSTLEELEEQSLPLASTCDPRNVCLENGEPYFLFLWIKGYTEPPEEKWRELLFFLLTGGFPKKGEGPDKAVVHERIPEPLRALVADSLNPKHSRKEILKRVQEEILRMKREQEPPPKRTPANPLMRWKKGLLAAAISLALLAGGIYGIWTLSESQAKEQPDDMQRAGISFDDRRQEYVWPEKIQGASLIRGSFIPRKGQPFSVMLTNREYRNSYGFSVDEGRLLVLMSSPDIWYSLVDSEGMLSVEEGSVYNFEITYIPDKPIRYSIWKKDDTRRWVAVGNTPAEHNFQIHFQGGEGTKLLRSEVIAYGEREKKSSWQLSQGSALIQGDRWKMGRSSRVRVNKAPYSFRFLRPEGDASDPVQLVLSSGESNLLLVWGRDGYLRLYENDEGEIASSRVGWDWEPGRESTVVLSNASGGLRISVMQGSRSHVWVYDDRPFELQQVIVAGDDRMELIPSSSGRIVDSYPVPR</sequence>
<proteinExistence type="predicted"/>